<dbReference type="Gene3D" id="2.60.120.260">
    <property type="entry name" value="Galactose-binding domain-like"/>
    <property type="match status" value="1"/>
</dbReference>
<evidence type="ECO:0000313" key="2">
    <source>
        <dbReference type="Proteomes" id="UP000287853"/>
    </source>
</evidence>
<dbReference type="SUPFAM" id="SSF48452">
    <property type="entry name" value="TPR-like"/>
    <property type="match status" value="1"/>
</dbReference>
<dbReference type="AlphaFoldDB" id="A0A444IY94"/>
<proteinExistence type="predicted"/>
<protein>
    <recommendedName>
        <fullName evidence="3">Tetratricopeptide repeat-containing protein</fullName>
    </recommendedName>
</protein>
<reference evidence="1 2" key="1">
    <citation type="submission" date="2017-01" db="EMBL/GenBank/DDBJ databases">
        <title>The cable genome- insights into the physiology and evolution of filamentous bacteria capable of sulfide oxidation via long distance electron transfer.</title>
        <authorList>
            <person name="Schreiber L."/>
            <person name="Bjerg J.T."/>
            <person name="Boggild A."/>
            <person name="Van De Vossenberg J."/>
            <person name="Meysman F."/>
            <person name="Nielsen L.P."/>
            <person name="Schramm A."/>
            <person name="Kjeldsen K.U."/>
        </authorList>
    </citation>
    <scope>NUCLEOTIDE SEQUENCE [LARGE SCALE GENOMIC DNA]</scope>
    <source>
        <strain evidence="1">MCF</strain>
    </source>
</reference>
<evidence type="ECO:0008006" key="3">
    <source>
        <dbReference type="Google" id="ProtNLM"/>
    </source>
</evidence>
<sequence length="403" mass="46633">MRPYNLLRFLLFFGLIALMLYQLRVALIAQTAYSNIAVNKTIKEYQSEPRLLVEYSKENILQGDHENARKWLKKALQANPVYIPAWLTLAELENDSGNTARSLEILEYLDRLMEGVLRWRWEKAMLAYLLGREDIFKADLSWLLQQENLSRPTQKKVLDFAFSLWPEPVELLQEMGKKNSVPLFLHALRIKNRETAEFLWAEVDHTQLEKRQILTYINLLINNQKINEAALLWKEYYPADNLLYNGSFSIPPVKGGFGWRIWPPEGVEVEVQKQDVAKMALHIHFNGEQNIHFHQTRQTISLPSGQNFILKGEMRSKGLTTDQRPFIEVAGRDCSLQSATTEMAEPDQDWTPFSLNFTLPEDCHQGVEVRVRRLPSKKIDSLISGDLWVTNLSLQNAPSPTLQ</sequence>
<dbReference type="InterPro" id="IPR011990">
    <property type="entry name" value="TPR-like_helical_dom_sf"/>
</dbReference>
<keyword evidence="2" id="KW-1185">Reference proteome</keyword>
<comment type="caution">
    <text evidence="1">The sequence shown here is derived from an EMBL/GenBank/DDBJ whole genome shotgun (WGS) entry which is preliminary data.</text>
</comment>
<dbReference type="EMBL" id="MTKO01000071">
    <property type="protein sequence ID" value="RWX45857.1"/>
    <property type="molecule type" value="Genomic_DNA"/>
</dbReference>
<organism evidence="1 2">
    <name type="scientific">Candidatus Electrothrix aarhusensis</name>
    <dbReference type="NCBI Taxonomy" id="1859131"/>
    <lineage>
        <taxon>Bacteria</taxon>
        <taxon>Pseudomonadati</taxon>
        <taxon>Thermodesulfobacteriota</taxon>
        <taxon>Desulfobulbia</taxon>
        <taxon>Desulfobulbales</taxon>
        <taxon>Desulfobulbaceae</taxon>
        <taxon>Candidatus Electrothrix</taxon>
    </lineage>
</organism>
<evidence type="ECO:0000313" key="1">
    <source>
        <dbReference type="EMBL" id="RWX45857.1"/>
    </source>
</evidence>
<accession>A0A444IY94</accession>
<dbReference type="Gene3D" id="1.25.40.10">
    <property type="entry name" value="Tetratricopeptide repeat domain"/>
    <property type="match status" value="1"/>
</dbReference>
<dbReference type="Proteomes" id="UP000287853">
    <property type="component" value="Unassembled WGS sequence"/>
</dbReference>
<gene>
    <name evidence="1" type="ORF">H206_00744</name>
</gene>
<name>A0A444IY94_9BACT</name>